<dbReference type="Proteomes" id="UP001153712">
    <property type="component" value="Chromosome 5"/>
</dbReference>
<keyword evidence="1" id="KW-0677">Repeat</keyword>
<evidence type="ECO:0000256" key="8">
    <source>
        <dbReference type="SAM" id="MobiDB-lite"/>
    </source>
</evidence>
<feature type="region of interest" description="Disordered" evidence="8">
    <location>
        <begin position="171"/>
        <end position="190"/>
    </location>
</feature>
<dbReference type="Pfam" id="PF01846">
    <property type="entry name" value="FF"/>
    <property type="match status" value="3"/>
</dbReference>
<evidence type="ECO:0000313" key="11">
    <source>
        <dbReference type="EMBL" id="CAH1185423.1"/>
    </source>
</evidence>
<dbReference type="FunFam" id="1.10.10.440:FF:000003">
    <property type="entry name" value="Pre-mRNA processing factor 40 homolog A"/>
    <property type="match status" value="1"/>
</dbReference>
<feature type="domain" description="WW" evidence="9">
    <location>
        <begin position="65"/>
        <end position="92"/>
    </location>
</feature>
<dbReference type="InterPro" id="IPR036517">
    <property type="entry name" value="FF_domain_sf"/>
</dbReference>
<protein>
    <recommendedName>
        <fullName evidence="4">Pre-mRNA-processing factor 40 homolog B</fullName>
    </recommendedName>
    <alternativeName>
        <fullName evidence="5">Huntingtin yeast partner C</fullName>
    </alternativeName>
    <alternativeName>
        <fullName evidence="6">Huntingtin-interacting protein C</fullName>
    </alternativeName>
</protein>
<dbReference type="PANTHER" id="PTHR11864:SF0">
    <property type="entry name" value="PRP40 PRE-MRNA PROCESSING FACTOR 40 HOMOLOG A (YEAST)"/>
    <property type="match status" value="1"/>
</dbReference>
<feature type="domain" description="FF" evidence="10">
    <location>
        <begin position="375"/>
        <end position="442"/>
    </location>
</feature>
<evidence type="ECO:0000259" key="10">
    <source>
        <dbReference type="PROSITE" id="PS51676"/>
    </source>
</evidence>
<proteinExistence type="predicted"/>
<dbReference type="CDD" id="cd00201">
    <property type="entry name" value="WW"/>
    <property type="match status" value="2"/>
</dbReference>
<name>A0A9P0GXL8_PHYSR</name>
<keyword evidence="7" id="KW-0175">Coiled coil</keyword>
<evidence type="ECO:0000256" key="1">
    <source>
        <dbReference type="ARBA" id="ARBA00022737"/>
    </source>
</evidence>
<evidence type="ECO:0000256" key="6">
    <source>
        <dbReference type="ARBA" id="ARBA00080326"/>
    </source>
</evidence>
<feature type="compositionally biased region" description="Polar residues" evidence="8">
    <location>
        <begin position="172"/>
        <end position="187"/>
    </location>
</feature>
<dbReference type="SUPFAM" id="SSF81698">
    <property type="entry name" value="FF domain"/>
    <property type="match status" value="5"/>
</dbReference>
<dbReference type="SUPFAM" id="SSF51045">
    <property type="entry name" value="WW domain"/>
    <property type="match status" value="2"/>
</dbReference>
<dbReference type="GO" id="GO:0071004">
    <property type="term" value="C:U2-type prespliceosome"/>
    <property type="evidence" value="ECO:0007669"/>
    <property type="project" value="TreeGrafter"/>
</dbReference>
<sequence length="767" mass="88021">MDPNLPPQAFVPPPGLGTPPLMPQIPLPGMGAFPPMVPSFSVPPPGFGNFGPPGGATSSIPGSEWSEHKAPDGRTYYYNQVTKQSSWQKPDQLKTPAELLLSQCPWKEYTADSGKVYYHNVTTKESRWVIPPELEEIKKKIAAEELKPSSGTTTPREVTSPVPISQPLAVAVSNSTGPSSPLVSSASPGGKSALEAAMAATLAAISLPNPPTKQEDLILHEDSNHSIPGDALKETHNSTPEPKVFKDKKEAMEAFKDLLKDKNVPSNASWEQCVKIISNDPRYESFKRLNEKKQVFNAYKTQKQKDEKEEQRLKSKKYKEQLEEFLLKTDLITSATKYYRCDELFSTMEVWQNVNESDRRDIYDDVMFSLAKREKEEAKNLKKRNMKKLAEVLECMTKINYDTTWSEAQVLLLENSTFKNDVNLLAMDKEDALIVFEEHIRELEKEYIEEKEREKRRLKRQCRKNRDQFLALLDHLHEEGKLTSMSLWVELYPIISADIRFSAMLANLFAGQSGSTPLDLFKFYVEDLKSRFHDEKKIIKEILKEKNFEVQIDTTFDQFATVICEDKRSASLDAGNVKLTYNSFLEKAEAKEKERLKEENKRIKKLETNFKSLLKEMNIDFELSWDEVKSKLENEEEFLAFEADSERLKVYKEYQHEMEESCSHHHSRSKKSKKKKKKTYRTSSSDSDSDKHKKSKHQKSKSPTPYSEESGEEYRKKKSKKKHKRKASPNTPPPAQSKYREEGRGDMSETELEKQRALLLAKLNESE</sequence>
<feature type="compositionally biased region" description="Basic residues" evidence="8">
    <location>
        <begin position="716"/>
        <end position="727"/>
    </location>
</feature>
<dbReference type="GO" id="GO:0005685">
    <property type="term" value="C:U1 snRNP"/>
    <property type="evidence" value="ECO:0007669"/>
    <property type="project" value="TreeGrafter"/>
</dbReference>
<evidence type="ECO:0000256" key="2">
    <source>
        <dbReference type="ARBA" id="ARBA00058987"/>
    </source>
</evidence>
<dbReference type="GO" id="GO:0045292">
    <property type="term" value="P:mRNA cis splicing, via spliceosome"/>
    <property type="evidence" value="ECO:0007669"/>
    <property type="project" value="InterPro"/>
</dbReference>
<organism evidence="11 12">
    <name type="scientific">Phyllotreta striolata</name>
    <name type="common">Striped flea beetle</name>
    <name type="synonym">Crioceris striolata</name>
    <dbReference type="NCBI Taxonomy" id="444603"/>
    <lineage>
        <taxon>Eukaryota</taxon>
        <taxon>Metazoa</taxon>
        <taxon>Ecdysozoa</taxon>
        <taxon>Arthropoda</taxon>
        <taxon>Hexapoda</taxon>
        <taxon>Insecta</taxon>
        <taxon>Pterygota</taxon>
        <taxon>Neoptera</taxon>
        <taxon>Endopterygota</taxon>
        <taxon>Coleoptera</taxon>
        <taxon>Polyphaga</taxon>
        <taxon>Cucujiformia</taxon>
        <taxon>Chrysomeloidea</taxon>
        <taxon>Chrysomelidae</taxon>
        <taxon>Galerucinae</taxon>
        <taxon>Alticini</taxon>
        <taxon>Phyllotreta</taxon>
    </lineage>
</organism>
<feature type="domain" description="WW" evidence="9">
    <location>
        <begin position="105"/>
        <end position="133"/>
    </location>
</feature>
<dbReference type="InterPro" id="IPR039726">
    <property type="entry name" value="Prp40-like"/>
</dbReference>
<dbReference type="EMBL" id="OU900098">
    <property type="protein sequence ID" value="CAH1185423.1"/>
    <property type="molecule type" value="Genomic_DNA"/>
</dbReference>
<feature type="region of interest" description="Disordered" evidence="8">
    <location>
        <begin position="1"/>
        <end position="23"/>
    </location>
</feature>
<evidence type="ECO:0000256" key="7">
    <source>
        <dbReference type="SAM" id="Coils"/>
    </source>
</evidence>
<evidence type="ECO:0000256" key="3">
    <source>
        <dbReference type="ARBA" id="ARBA00063790"/>
    </source>
</evidence>
<evidence type="ECO:0000256" key="5">
    <source>
        <dbReference type="ARBA" id="ARBA00075613"/>
    </source>
</evidence>
<dbReference type="AlphaFoldDB" id="A0A9P0GXL8"/>
<dbReference type="PROSITE" id="PS51676">
    <property type="entry name" value="FF"/>
    <property type="match status" value="4"/>
</dbReference>
<evidence type="ECO:0000313" key="12">
    <source>
        <dbReference type="Proteomes" id="UP001153712"/>
    </source>
</evidence>
<gene>
    <name evidence="11" type="ORF">PHYEVI_LOCUS8594</name>
</gene>
<dbReference type="InterPro" id="IPR001202">
    <property type="entry name" value="WW_dom"/>
</dbReference>
<evidence type="ECO:0000256" key="4">
    <source>
        <dbReference type="ARBA" id="ARBA00072039"/>
    </source>
</evidence>
<dbReference type="FunFam" id="2.20.70.10:FF:000101">
    <property type="entry name" value="Pre-mRNA-processing factor 40"/>
    <property type="match status" value="1"/>
</dbReference>
<dbReference type="SMART" id="SM00456">
    <property type="entry name" value="WW"/>
    <property type="match status" value="2"/>
</dbReference>
<dbReference type="Gene3D" id="1.10.10.440">
    <property type="entry name" value="FF domain"/>
    <property type="match status" value="4"/>
</dbReference>
<accession>A0A9P0GXL8</accession>
<evidence type="ECO:0000259" key="9">
    <source>
        <dbReference type="PROSITE" id="PS50020"/>
    </source>
</evidence>
<feature type="compositionally biased region" description="Basic and acidic residues" evidence="8">
    <location>
        <begin position="738"/>
        <end position="754"/>
    </location>
</feature>
<feature type="coiled-coil region" evidence="7">
    <location>
        <begin position="301"/>
        <end position="328"/>
    </location>
</feature>
<feature type="domain" description="FF" evidence="10">
    <location>
        <begin position="461"/>
        <end position="527"/>
    </location>
</feature>
<dbReference type="PANTHER" id="PTHR11864">
    <property type="entry name" value="PRE-MRNA-PROCESSING PROTEIN PRP40"/>
    <property type="match status" value="1"/>
</dbReference>
<dbReference type="Pfam" id="PF00397">
    <property type="entry name" value="WW"/>
    <property type="match status" value="2"/>
</dbReference>
<dbReference type="Pfam" id="PF25432">
    <property type="entry name" value="FF_PRPF40A"/>
    <property type="match status" value="1"/>
</dbReference>
<feature type="compositionally biased region" description="Basic residues" evidence="8">
    <location>
        <begin position="664"/>
        <end position="680"/>
    </location>
</feature>
<feature type="coiled-coil region" evidence="7">
    <location>
        <begin position="426"/>
        <end position="468"/>
    </location>
</feature>
<keyword evidence="12" id="KW-1185">Reference proteome</keyword>
<dbReference type="GO" id="GO:0003723">
    <property type="term" value="F:RNA binding"/>
    <property type="evidence" value="ECO:0007669"/>
    <property type="project" value="TreeGrafter"/>
</dbReference>
<dbReference type="Gene3D" id="2.20.70.10">
    <property type="match status" value="2"/>
</dbReference>
<dbReference type="FunFam" id="1.10.10.440:FF:000015">
    <property type="entry name" value="pre-mRNA-processing factor 40 homolog B isoform X2"/>
    <property type="match status" value="1"/>
</dbReference>
<dbReference type="FunFam" id="1.10.10.440:FF:000002">
    <property type="entry name" value="pre-mRNA-processing factor 40 homolog A isoform X1"/>
    <property type="match status" value="1"/>
</dbReference>
<feature type="region of interest" description="Disordered" evidence="8">
    <location>
        <begin position="47"/>
        <end position="68"/>
    </location>
</feature>
<dbReference type="InterPro" id="IPR036020">
    <property type="entry name" value="WW_dom_sf"/>
</dbReference>
<comment type="subunit">
    <text evidence="3">Interacts with the N-terminus of HD.</text>
</comment>
<dbReference type="InterPro" id="IPR002713">
    <property type="entry name" value="FF_domain"/>
</dbReference>
<dbReference type="SMART" id="SM00441">
    <property type="entry name" value="FF"/>
    <property type="match status" value="4"/>
</dbReference>
<reference evidence="11" key="1">
    <citation type="submission" date="2022-01" db="EMBL/GenBank/DDBJ databases">
        <authorList>
            <person name="King R."/>
        </authorList>
    </citation>
    <scope>NUCLEOTIDE SEQUENCE</scope>
</reference>
<feature type="coiled-coil region" evidence="7">
    <location>
        <begin position="581"/>
        <end position="616"/>
    </location>
</feature>
<feature type="domain" description="FF" evidence="10">
    <location>
        <begin position="248"/>
        <end position="302"/>
    </location>
</feature>
<feature type="region of interest" description="Disordered" evidence="8">
    <location>
        <begin position="658"/>
        <end position="754"/>
    </location>
</feature>
<feature type="domain" description="FF" evidence="10">
    <location>
        <begin position="602"/>
        <end position="657"/>
    </location>
</feature>
<dbReference type="PROSITE" id="PS50020">
    <property type="entry name" value="WW_DOMAIN_2"/>
    <property type="match status" value="2"/>
</dbReference>
<dbReference type="PROSITE" id="PS01159">
    <property type="entry name" value="WW_DOMAIN_1"/>
    <property type="match status" value="2"/>
</dbReference>
<dbReference type="FunFam" id="2.20.70.10:FF:000050">
    <property type="entry name" value="pre-mRNA-processing factor 40 homolog B isoform X1"/>
    <property type="match status" value="1"/>
</dbReference>
<comment type="function">
    <text evidence="2">May be involved in pre-mRNA splicing.</text>
</comment>
<dbReference type="OrthoDB" id="187617at2759"/>